<dbReference type="GO" id="GO:0050136">
    <property type="term" value="F:NADH dehydrogenase (quinone) (non-electrogenic) activity"/>
    <property type="evidence" value="ECO:0007669"/>
    <property type="project" value="UniProtKB-EC"/>
</dbReference>
<dbReference type="InterPro" id="IPR045024">
    <property type="entry name" value="NDH-2"/>
</dbReference>
<organism evidence="10 11">
    <name type="scientific">Brachybacterium aquaticum</name>
    <dbReference type="NCBI Taxonomy" id="1432564"/>
    <lineage>
        <taxon>Bacteria</taxon>
        <taxon>Bacillati</taxon>
        <taxon>Actinomycetota</taxon>
        <taxon>Actinomycetes</taxon>
        <taxon>Micrococcales</taxon>
        <taxon>Dermabacteraceae</taxon>
        <taxon>Brachybacterium</taxon>
    </lineage>
</organism>
<feature type="domain" description="FAD/NAD(P)-binding" evidence="9">
    <location>
        <begin position="22"/>
        <end position="343"/>
    </location>
</feature>
<reference evidence="10 11" key="1">
    <citation type="submission" date="2020-08" db="EMBL/GenBank/DDBJ databases">
        <title>Sequencing the genomes of 1000 actinobacteria strains.</title>
        <authorList>
            <person name="Klenk H.-P."/>
        </authorList>
    </citation>
    <scope>NUCLEOTIDE SEQUENCE [LARGE SCALE GENOMIC DNA]</scope>
    <source>
        <strain evidence="10 11">DSM 28796</strain>
    </source>
</reference>
<evidence type="ECO:0000256" key="1">
    <source>
        <dbReference type="ARBA" id="ARBA00005272"/>
    </source>
</evidence>
<name>A0A841A9I5_9MICO</name>
<dbReference type="InterPro" id="IPR036188">
    <property type="entry name" value="FAD/NAD-bd_sf"/>
</dbReference>
<protein>
    <recommendedName>
        <fullName evidence="2">NADH:ubiquinone reductase (non-electrogenic)</fullName>
        <ecNumber evidence="2">1.6.5.9</ecNumber>
    </recommendedName>
</protein>
<evidence type="ECO:0000256" key="7">
    <source>
        <dbReference type="ARBA" id="ARBA00047599"/>
    </source>
</evidence>
<dbReference type="EC" id="1.6.5.9" evidence="2"/>
<evidence type="ECO:0000256" key="4">
    <source>
        <dbReference type="ARBA" id="ARBA00022827"/>
    </source>
</evidence>
<dbReference type="PANTHER" id="PTHR43706:SF47">
    <property type="entry name" value="EXTERNAL NADH-UBIQUINONE OXIDOREDUCTASE 1, MITOCHONDRIAL-RELATED"/>
    <property type="match status" value="1"/>
</dbReference>
<dbReference type="PRINTS" id="PR00469">
    <property type="entry name" value="PNDRDTASEII"/>
</dbReference>
<gene>
    <name evidence="10" type="ORF">HNR70_000094</name>
</gene>
<evidence type="ECO:0000256" key="3">
    <source>
        <dbReference type="ARBA" id="ARBA00022630"/>
    </source>
</evidence>
<dbReference type="EMBL" id="JACHLZ010000001">
    <property type="protein sequence ID" value="MBB5830281.1"/>
    <property type="molecule type" value="Genomic_DNA"/>
</dbReference>
<evidence type="ECO:0000256" key="8">
    <source>
        <dbReference type="SAM" id="MobiDB-lite"/>
    </source>
</evidence>
<dbReference type="Gene3D" id="3.50.50.100">
    <property type="match status" value="1"/>
</dbReference>
<keyword evidence="5 10" id="KW-0560">Oxidoreductase</keyword>
<evidence type="ECO:0000313" key="10">
    <source>
        <dbReference type="EMBL" id="MBB5830281.1"/>
    </source>
</evidence>
<dbReference type="SUPFAM" id="SSF51905">
    <property type="entry name" value="FAD/NAD(P)-binding domain"/>
    <property type="match status" value="1"/>
</dbReference>
<dbReference type="Proteomes" id="UP000588158">
    <property type="component" value="Unassembled WGS sequence"/>
</dbReference>
<accession>A0A841A9I5</accession>
<sequence>MMMPFLSRRPTVPAKDGASWPHVVILGGGFAGANAVLGLRDARVRVTLIDRNVYKTFQPLLYQVATAGLNPGDVTMFLRGLSLKVPNMRYRQGEVLNVDPERKVVTLDEGQRGEQELSYDYLVVANGATTTFFGTPGAEEHAMPMYTRSQALAIRDRVFSELERSSREAGTGRGSTTHDKLHVAIVGGGPTGVEIAGALADFRMQELDILYPEMDPGTLQVTVLQRGEELLKEFSTKYRGYAAEELRKRGVILKLGHGVKAVGYDHVVLDDDTVLESDITIWAAGVGIPDYVKEWGLPQDKRGRLAVDDYLQVKGFPGVYAAGDIAAQDEALPQLAQPAIQTGRAAAKNIAAEVAGTPRKKFSYTDLGTMATIGRHAAIAEIPHFGGLAGSPGWGAWLAVHITKMLGHRNQRAVAMNLISLYGGTRGTHQPNPVVGEVDSLRAAKIFEEQAPNRLYGEGAGSADPVAQAAADEAPGAADVASGSGD</sequence>
<dbReference type="RefSeq" id="WP_184323927.1">
    <property type="nucleotide sequence ID" value="NZ_JACHLZ010000001.1"/>
</dbReference>
<keyword evidence="6" id="KW-0520">NAD</keyword>
<comment type="catalytic activity">
    <reaction evidence="7">
        <text>a quinone + NADH + H(+) = a quinol + NAD(+)</text>
        <dbReference type="Rhea" id="RHEA:46160"/>
        <dbReference type="ChEBI" id="CHEBI:15378"/>
        <dbReference type="ChEBI" id="CHEBI:24646"/>
        <dbReference type="ChEBI" id="CHEBI:57540"/>
        <dbReference type="ChEBI" id="CHEBI:57945"/>
        <dbReference type="ChEBI" id="CHEBI:132124"/>
        <dbReference type="EC" id="1.6.5.9"/>
    </reaction>
</comment>
<proteinExistence type="inferred from homology"/>
<keyword evidence="3" id="KW-0285">Flavoprotein</keyword>
<dbReference type="InterPro" id="IPR023753">
    <property type="entry name" value="FAD/NAD-binding_dom"/>
</dbReference>
<evidence type="ECO:0000259" key="9">
    <source>
        <dbReference type="Pfam" id="PF07992"/>
    </source>
</evidence>
<comment type="caution">
    <text evidence="10">The sequence shown here is derived from an EMBL/GenBank/DDBJ whole genome shotgun (WGS) entry which is preliminary data.</text>
</comment>
<feature type="region of interest" description="Disordered" evidence="8">
    <location>
        <begin position="454"/>
        <end position="486"/>
    </location>
</feature>
<evidence type="ECO:0000256" key="6">
    <source>
        <dbReference type="ARBA" id="ARBA00023027"/>
    </source>
</evidence>
<keyword evidence="11" id="KW-1185">Reference proteome</keyword>
<feature type="compositionally biased region" description="Low complexity" evidence="8">
    <location>
        <begin position="461"/>
        <end position="486"/>
    </location>
</feature>
<evidence type="ECO:0000256" key="2">
    <source>
        <dbReference type="ARBA" id="ARBA00012637"/>
    </source>
</evidence>
<dbReference type="PANTHER" id="PTHR43706">
    <property type="entry name" value="NADH DEHYDROGENASE"/>
    <property type="match status" value="1"/>
</dbReference>
<comment type="similarity">
    <text evidence="1">Belongs to the NADH dehydrogenase family.</text>
</comment>
<dbReference type="AlphaFoldDB" id="A0A841A9I5"/>
<dbReference type="Pfam" id="PF07992">
    <property type="entry name" value="Pyr_redox_2"/>
    <property type="match status" value="1"/>
</dbReference>
<evidence type="ECO:0000256" key="5">
    <source>
        <dbReference type="ARBA" id="ARBA00023002"/>
    </source>
</evidence>
<evidence type="ECO:0000313" key="11">
    <source>
        <dbReference type="Proteomes" id="UP000588158"/>
    </source>
</evidence>
<dbReference type="PRINTS" id="PR00368">
    <property type="entry name" value="FADPNR"/>
</dbReference>
<keyword evidence="4" id="KW-0274">FAD</keyword>